<keyword evidence="1" id="KW-1133">Transmembrane helix</keyword>
<comment type="caution">
    <text evidence="2">The sequence shown here is derived from an EMBL/GenBank/DDBJ whole genome shotgun (WGS) entry which is preliminary data.</text>
</comment>
<dbReference type="Proteomes" id="UP000326509">
    <property type="component" value="Unassembled WGS sequence"/>
</dbReference>
<gene>
    <name evidence="2" type="ORF">ULMA_24760</name>
</gene>
<dbReference type="Pfam" id="PF14093">
    <property type="entry name" value="DUF4271"/>
    <property type="match status" value="1"/>
</dbReference>
<feature type="transmembrane region" description="Helical" evidence="1">
    <location>
        <begin position="108"/>
        <end position="136"/>
    </location>
</feature>
<feature type="transmembrane region" description="Helical" evidence="1">
    <location>
        <begin position="25"/>
        <end position="44"/>
    </location>
</feature>
<keyword evidence="1" id="KW-0472">Membrane</keyword>
<reference evidence="2 3" key="1">
    <citation type="submission" date="2019-08" db="EMBL/GenBank/DDBJ databases">
        <title>Draft genome sequence of Ulvibacter marinus type strain NBRC 109484.</title>
        <authorList>
            <person name="Kawano K."/>
            <person name="Ushijima N."/>
            <person name="Kihara M."/>
            <person name="Itoh H."/>
        </authorList>
    </citation>
    <scope>NUCLEOTIDE SEQUENCE [LARGE SCALE GENOMIC DNA]</scope>
    <source>
        <strain evidence="2 3">NBRC 109484</strain>
    </source>
</reference>
<keyword evidence="1" id="KW-0812">Transmembrane</keyword>
<sequence length="229" mass="26461">MCFTVPLSQNLGLEYLLKNTTDIDWITLILVGCVILVALTKILYPLRFQELLKLPITNKYFFVYGRNDGVIHPFNVFLFIVQIVLASLLLLLIYKWKNPSITSINSFLYLKICIGLTLFICAKIFLEKLIGVIFNISAIVDKYVYQKLSYRNLMSILFMAIVLILVYITPMSSFIFFTIVSIVAILNGIALFSSYKEQRSIILPHFFYFILYLCALEISPYIIIYKVVL</sequence>
<dbReference type="EMBL" id="BKCG01000007">
    <property type="protein sequence ID" value="GER60368.1"/>
    <property type="molecule type" value="Genomic_DNA"/>
</dbReference>
<evidence type="ECO:0000313" key="2">
    <source>
        <dbReference type="EMBL" id="GER60368.1"/>
    </source>
</evidence>
<feature type="transmembrane region" description="Helical" evidence="1">
    <location>
        <begin position="174"/>
        <end position="194"/>
    </location>
</feature>
<name>A0A5J4J2V2_9FLAO</name>
<feature type="transmembrane region" description="Helical" evidence="1">
    <location>
        <begin position="76"/>
        <end position="96"/>
    </location>
</feature>
<feature type="transmembrane region" description="Helical" evidence="1">
    <location>
        <begin position="148"/>
        <end position="168"/>
    </location>
</feature>
<accession>A0A5J4J2V2</accession>
<dbReference type="InterPro" id="IPR025367">
    <property type="entry name" value="DUF4271"/>
</dbReference>
<organism evidence="2 3">
    <name type="scientific">Patiriisocius marinus</name>
    <dbReference type="NCBI Taxonomy" id="1397112"/>
    <lineage>
        <taxon>Bacteria</taxon>
        <taxon>Pseudomonadati</taxon>
        <taxon>Bacteroidota</taxon>
        <taxon>Flavobacteriia</taxon>
        <taxon>Flavobacteriales</taxon>
        <taxon>Flavobacteriaceae</taxon>
        <taxon>Patiriisocius</taxon>
    </lineage>
</organism>
<dbReference type="RefSeq" id="WP_151674808.1">
    <property type="nucleotide sequence ID" value="NZ_CANMGC010000008.1"/>
</dbReference>
<proteinExistence type="predicted"/>
<protein>
    <submittedName>
        <fullName evidence="2">DUF4271 domain-containing protein</fullName>
    </submittedName>
</protein>
<keyword evidence="3" id="KW-1185">Reference proteome</keyword>
<evidence type="ECO:0000256" key="1">
    <source>
        <dbReference type="SAM" id="Phobius"/>
    </source>
</evidence>
<evidence type="ECO:0000313" key="3">
    <source>
        <dbReference type="Proteomes" id="UP000326509"/>
    </source>
</evidence>
<dbReference type="AlphaFoldDB" id="A0A5J4J2V2"/>
<feature type="transmembrane region" description="Helical" evidence="1">
    <location>
        <begin position="206"/>
        <end position="228"/>
    </location>
</feature>